<sequence>MASFVAAVLDVSLAAAEPVAPVAPVVLAASVAPPVNDLAAGGFAVMALSASGDRAVVEKSICIVSVRVSVDEVTWRKSPSSSFTAFVTRNLNIGGRVDYCTMTEIDRERARFAAWRRW</sequence>
<gene>
    <name evidence="1" type="ORF">SB593_32500</name>
</gene>
<reference evidence="1 2" key="1">
    <citation type="journal article" date="2023" name="Front. Microbiol.">
        <title>Genomic analyses of Burkholderia respiratory isolates indicates two evolutionarily distinct B. anthina clades.</title>
        <authorList>
            <person name="Pham A."/>
            <person name="Volmer J.G."/>
            <person name="Chambers D.C."/>
            <person name="Smith D.J."/>
            <person name="Reid D.W."/>
            <person name="Burr L."/>
            <person name="Wells T.J."/>
        </authorList>
    </citation>
    <scope>NUCLEOTIDE SEQUENCE [LARGE SCALE GENOMIC DNA]</scope>
    <source>
        <strain evidence="1 2">BCCIQ07A</strain>
    </source>
</reference>
<dbReference type="EMBL" id="JAWRLE010000082">
    <property type="protein sequence ID" value="MEB2583668.1"/>
    <property type="molecule type" value="Genomic_DNA"/>
</dbReference>
<organism evidence="1 2">
    <name type="scientific">Burkholderia anthinoferrum</name>
    <dbReference type="NCBI Taxonomy" id="3090833"/>
    <lineage>
        <taxon>Bacteria</taxon>
        <taxon>Pseudomonadati</taxon>
        <taxon>Pseudomonadota</taxon>
        <taxon>Betaproteobacteria</taxon>
        <taxon>Burkholderiales</taxon>
        <taxon>Burkholderiaceae</taxon>
        <taxon>Burkholderia</taxon>
    </lineage>
</organism>
<dbReference type="Proteomes" id="UP001304467">
    <property type="component" value="Unassembled WGS sequence"/>
</dbReference>
<protein>
    <recommendedName>
        <fullName evidence="3">Secreted protein</fullName>
    </recommendedName>
</protein>
<evidence type="ECO:0000313" key="2">
    <source>
        <dbReference type="Proteomes" id="UP001304467"/>
    </source>
</evidence>
<name>A0ABU5WZ97_9BURK</name>
<comment type="caution">
    <text evidence="1">The sequence shown here is derived from an EMBL/GenBank/DDBJ whole genome shotgun (WGS) entry which is preliminary data.</text>
</comment>
<keyword evidence="2" id="KW-1185">Reference proteome</keyword>
<evidence type="ECO:0008006" key="3">
    <source>
        <dbReference type="Google" id="ProtNLM"/>
    </source>
</evidence>
<proteinExistence type="predicted"/>
<evidence type="ECO:0000313" key="1">
    <source>
        <dbReference type="EMBL" id="MEB2583668.1"/>
    </source>
</evidence>
<accession>A0ABU5WZ97</accession>